<dbReference type="Proteomes" id="UP000437017">
    <property type="component" value="Unassembled WGS sequence"/>
</dbReference>
<keyword evidence="1" id="KW-0963">Cytoplasm</keyword>
<protein>
    <submittedName>
        <fullName evidence="3">Uncharacterized protein</fullName>
    </submittedName>
</protein>
<proteinExistence type="predicted"/>
<evidence type="ECO:0000313" key="4">
    <source>
        <dbReference type="Proteomes" id="UP000437017"/>
    </source>
</evidence>
<dbReference type="OrthoDB" id="25129at2759"/>
<evidence type="ECO:0000256" key="2">
    <source>
        <dbReference type="ARBA" id="ARBA00022694"/>
    </source>
</evidence>
<dbReference type="PANTHER" id="PTHR20882">
    <property type="entry name" value="CYTOPLASMIC TRNA 2-THIOLATION PROTEIN 2"/>
    <property type="match status" value="1"/>
</dbReference>
<keyword evidence="4" id="KW-1185">Reference proteome</keyword>
<evidence type="ECO:0000313" key="3">
    <source>
        <dbReference type="EMBL" id="KAB0404686.1"/>
    </source>
</evidence>
<gene>
    <name evidence="3" type="ORF">E2I00_019644</name>
</gene>
<dbReference type="GO" id="GO:0005829">
    <property type="term" value="C:cytosol"/>
    <property type="evidence" value="ECO:0007669"/>
    <property type="project" value="TreeGrafter"/>
</dbReference>
<evidence type="ECO:0000256" key="1">
    <source>
        <dbReference type="ARBA" id="ARBA00022490"/>
    </source>
</evidence>
<dbReference type="EMBL" id="SGJD01000549">
    <property type="protein sequence ID" value="KAB0404686.1"/>
    <property type="molecule type" value="Genomic_DNA"/>
</dbReference>
<dbReference type="Pfam" id="PF10288">
    <property type="entry name" value="CTU2"/>
    <property type="match status" value="1"/>
</dbReference>
<name>A0A6A1QEB4_BALPH</name>
<dbReference type="AlphaFoldDB" id="A0A6A1QEB4"/>
<keyword evidence="2" id="KW-0819">tRNA processing</keyword>
<dbReference type="InterPro" id="IPR019407">
    <property type="entry name" value="CTU2"/>
</dbReference>
<dbReference type="GO" id="GO:0000049">
    <property type="term" value="F:tRNA binding"/>
    <property type="evidence" value="ECO:0007669"/>
    <property type="project" value="InterPro"/>
</dbReference>
<reference evidence="3 4" key="1">
    <citation type="journal article" date="2019" name="PLoS ONE">
        <title>Genomic analyses reveal an absence of contemporary introgressive admixture between fin whales and blue whales, despite known hybrids.</title>
        <authorList>
            <person name="Westbury M.V."/>
            <person name="Petersen B."/>
            <person name="Lorenzen E.D."/>
        </authorList>
    </citation>
    <scope>NUCLEOTIDE SEQUENCE [LARGE SCALE GENOMIC DNA]</scope>
    <source>
        <strain evidence="3">FinWhale-01</strain>
    </source>
</reference>
<dbReference type="GO" id="GO:0002143">
    <property type="term" value="P:tRNA wobble position uridine thiolation"/>
    <property type="evidence" value="ECO:0007669"/>
    <property type="project" value="TreeGrafter"/>
</dbReference>
<accession>A0A6A1QEB4</accession>
<sequence length="164" mass="17331">MSACGHPPACLYQTLNKRSPEGAACGQSPEDRAKTVAEAKLVLQSVGFPWHIVALEEAPEKASIHRLVEAFILRLQAQFPSTVSTVYRWACVGCRGEGHRRAGVGVPRPRGPLSSSLLADSATAFGAQTSSQLPQTQPPVAQAEAPTMSCCCTGMGGARHCCRT</sequence>
<organism evidence="3 4">
    <name type="scientific">Balaenoptera physalus</name>
    <name type="common">Fin whale</name>
    <name type="synonym">Balaena physalus</name>
    <dbReference type="NCBI Taxonomy" id="9770"/>
    <lineage>
        <taxon>Eukaryota</taxon>
        <taxon>Metazoa</taxon>
        <taxon>Chordata</taxon>
        <taxon>Craniata</taxon>
        <taxon>Vertebrata</taxon>
        <taxon>Euteleostomi</taxon>
        <taxon>Mammalia</taxon>
        <taxon>Eutheria</taxon>
        <taxon>Laurasiatheria</taxon>
        <taxon>Artiodactyla</taxon>
        <taxon>Whippomorpha</taxon>
        <taxon>Cetacea</taxon>
        <taxon>Mysticeti</taxon>
        <taxon>Balaenopteridae</taxon>
        <taxon>Balaenoptera</taxon>
    </lineage>
</organism>
<dbReference type="PANTHER" id="PTHR20882:SF14">
    <property type="entry name" value="CYTOPLASMIC TRNA 2-THIOLATION PROTEIN 2"/>
    <property type="match status" value="1"/>
</dbReference>
<dbReference type="GO" id="GO:0016783">
    <property type="term" value="F:sulfurtransferase activity"/>
    <property type="evidence" value="ECO:0007669"/>
    <property type="project" value="TreeGrafter"/>
</dbReference>
<comment type="caution">
    <text evidence="3">The sequence shown here is derived from an EMBL/GenBank/DDBJ whole genome shotgun (WGS) entry which is preliminary data.</text>
</comment>